<dbReference type="GO" id="GO:0008299">
    <property type="term" value="P:isoprenoid biosynthetic process"/>
    <property type="evidence" value="ECO:0007669"/>
    <property type="project" value="InterPro"/>
</dbReference>
<evidence type="ECO:0000256" key="1">
    <source>
        <dbReference type="ARBA" id="ARBA00001946"/>
    </source>
</evidence>
<dbReference type="AlphaFoldDB" id="A0A8T4INA0"/>
<feature type="compositionally biased region" description="Low complexity" evidence="7">
    <location>
        <begin position="29"/>
        <end position="38"/>
    </location>
</feature>
<reference evidence="8" key="1">
    <citation type="submission" date="2021-04" db="EMBL/GenBank/DDBJ databases">
        <title>Sequencing of actinobacteria type strains.</title>
        <authorList>
            <person name="Nguyen G.-S."/>
            <person name="Wentzel A."/>
        </authorList>
    </citation>
    <scope>NUCLEOTIDE SEQUENCE</scope>
    <source>
        <strain evidence="8">DSM 42095</strain>
    </source>
</reference>
<dbReference type="GO" id="GO:0046872">
    <property type="term" value="F:metal ion binding"/>
    <property type="evidence" value="ECO:0007669"/>
    <property type="project" value="UniProtKB-KW"/>
</dbReference>
<proteinExistence type="inferred from homology"/>
<evidence type="ECO:0000256" key="5">
    <source>
        <dbReference type="ARBA" id="ARBA00022842"/>
    </source>
</evidence>
<dbReference type="Gene3D" id="1.10.600.10">
    <property type="entry name" value="Farnesyl Diphosphate Synthase"/>
    <property type="match status" value="1"/>
</dbReference>
<dbReference type="InterPro" id="IPR008949">
    <property type="entry name" value="Isoprenoid_synthase_dom_sf"/>
</dbReference>
<evidence type="ECO:0000256" key="3">
    <source>
        <dbReference type="ARBA" id="ARBA00022679"/>
    </source>
</evidence>
<dbReference type="PANTHER" id="PTHR12001:SF69">
    <property type="entry name" value="ALL TRANS-POLYPRENYL-DIPHOSPHATE SYNTHASE PDSS1"/>
    <property type="match status" value="1"/>
</dbReference>
<feature type="region of interest" description="Disordered" evidence="7">
    <location>
        <begin position="1"/>
        <end position="47"/>
    </location>
</feature>
<evidence type="ECO:0000256" key="6">
    <source>
        <dbReference type="RuleBase" id="RU004466"/>
    </source>
</evidence>
<dbReference type="PROSITE" id="PS00723">
    <property type="entry name" value="POLYPRENYL_SYNTHASE_1"/>
    <property type="match status" value="1"/>
</dbReference>
<comment type="caution">
    <text evidence="8">The sequence shown here is derived from an EMBL/GenBank/DDBJ whole genome shotgun (WGS) entry which is preliminary data.</text>
</comment>
<dbReference type="InterPro" id="IPR033749">
    <property type="entry name" value="Polyprenyl_synt_CS"/>
</dbReference>
<dbReference type="Pfam" id="PF00348">
    <property type="entry name" value="polyprenyl_synt"/>
    <property type="match status" value="1"/>
</dbReference>
<dbReference type="CDD" id="cd00685">
    <property type="entry name" value="Trans_IPPS_HT"/>
    <property type="match status" value="1"/>
</dbReference>
<keyword evidence="4" id="KW-0479">Metal-binding</keyword>
<comment type="cofactor">
    <cofactor evidence="1">
        <name>Mg(2+)</name>
        <dbReference type="ChEBI" id="CHEBI:18420"/>
    </cofactor>
</comment>
<evidence type="ECO:0000313" key="8">
    <source>
        <dbReference type="EMBL" id="MBR7672772.1"/>
    </source>
</evidence>
<dbReference type="Proteomes" id="UP000675554">
    <property type="component" value="Unassembled WGS sequence"/>
</dbReference>
<dbReference type="SUPFAM" id="SSF48576">
    <property type="entry name" value="Terpenoid synthases"/>
    <property type="match status" value="1"/>
</dbReference>
<evidence type="ECO:0000256" key="2">
    <source>
        <dbReference type="ARBA" id="ARBA00006706"/>
    </source>
</evidence>
<evidence type="ECO:0000256" key="7">
    <source>
        <dbReference type="SAM" id="MobiDB-lite"/>
    </source>
</evidence>
<keyword evidence="5" id="KW-0460">Magnesium</keyword>
<name>A0A8T4INA0_9ACTN</name>
<evidence type="ECO:0000256" key="4">
    <source>
        <dbReference type="ARBA" id="ARBA00022723"/>
    </source>
</evidence>
<gene>
    <name evidence="8" type="ORF">KDA82_07005</name>
</gene>
<accession>A0A8T4INA0</accession>
<comment type="similarity">
    <text evidence="2 6">Belongs to the FPP/GGPP synthase family.</text>
</comment>
<organism evidence="8 9">
    <name type="scientific">Streptomyces daliensis</name>
    <dbReference type="NCBI Taxonomy" id="299421"/>
    <lineage>
        <taxon>Bacteria</taxon>
        <taxon>Bacillati</taxon>
        <taxon>Actinomycetota</taxon>
        <taxon>Actinomycetes</taxon>
        <taxon>Kitasatosporales</taxon>
        <taxon>Streptomycetaceae</taxon>
        <taxon>Streptomyces</taxon>
    </lineage>
</organism>
<dbReference type="InterPro" id="IPR000092">
    <property type="entry name" value="Polyprenyl_synt"/>
</dbReference>
<dbReference type="GO" id="GO:0004659">
    <property type="term" value="F:prenyltransferase activity"/>
    <property type="evidence" value="ECO:0007669"/>
    <property type="project" value="InterPro"/>
</dbReference>
<feature type="region of interest" description="Disordered" evidence="7">
    <location>
        <begin position="166"/>
        <end position="185"/>
    </location>
</feature>
<keyword evidence="9" id="KW-1185">Reference proteome</keyword>
<sequence length="390" mass="40764">MRSARAARSAREGIAPTPSPPIPAPSAPSAPAALADPVPDGPAPADPLERTLTLLREELERRCPADATGVDAMSRSALLPPGKLLRPLLFTESAAALGLPRAHALGPALGIESLHSGSLVHDDVIDGDELRRGRPTVVARHGVPNAIVTGDALIIDAFRAVAGDSDDAGNADGTGRAADVDTADVDHPVPDDRRLAVVRVLAEAGVDLCRGQALEDELRAWPGCGLERYLKMIALKTGALFRAACVGGALLAGGPPTAREALRRYAEHLGRAFQMADDLLPYLSDDTTSGKPVLSDLANSRPTLPVLLCWQWADERDRRRLTEALDGTVPPEEALRTVRTLLTATGALELARADALAESARAKAALLDLPAGEARSALAAVADLAADRNL</sequence>
<protein>
    <submittedName>
        <fullName evidence="8">Polyprenyl synthetase family protein</fullName>
    </submittedName>
</protein>
<feature type="compositionally biased region" description="Pro residues" evidence="7">
    <location>
        <begin position="17"/>
        <end position="28"/>
    </location>
</feature>
<keyword evidence="3 6" id="KW-0808">Transferase</keyword>
<dbReference type="PANTHER" id="PTHR12001">
    <property type="entry name" value="GERANYLGERANYL PYROPHOSPHATE SYNTHASE"/>
    <property type="match status" value="1"/>
</dbReference>
<evidence type="ECO:0000313" key="9">
    <source>
        <dbReference type="Proteomes" id="UP000675554"/>
    </source>
</evidence>
<dbReference type="EMBL" id="JAGSMN010000134">
    <property type="protein sequence ID" value="MBR7672772.1"/>
    <property type="molecule type" value="Genomic_DNA"/>
</dbReference>
<dbReference type="SFLD" id="SFLDS00005">
    <property type="entry name" value="Isoprenoid_Synthase_Type_I"/>
    <property type="match status" value="1"/>
</dbReference>